<sequence length="518" mass="57130">MAGPGNRKSKGCARCRSLKSKCDEQRPKCGRCRTADAPCEYRPDKPIDFKSMNSKIASRYKVTEPRKEKKDSVRRGKAGLPDNDGQAALTSNIKVQQASKGPPLFHSLSTHWEDPALCLFFQDYVLQADDAGFGFLDNFPKLYGTSSDEAFKNAVSAISLASFSNQVRCVDLGVAAKKSYGKALLSVKKALQDPSRSTSHATLASILTLNMYDMVCEDIPPKVLWGSHADALGMILRMRGGIDQFKSPISGATAQVAHGVVSCYNLDRRLPPGPESILWEKSVDAATCTPFEQIGLAYNRIARIIPAADTALSDLQMGQESAQRLLQAISMCQVEDRAYRSWVASTEHPFVYETLDKSLFDASKDDRAATLPPEIHVYPSVWAPGLWNTYRAARIVLLQTVSACIEKAARHPELAKKFFNSSIMQQSILIDIDKMVNEICSSIPYILGDIRGKTWAPKDAERVKAWGGFTSLWVLRVLIGVPALGPERKEFVIKQLHYIAGKMGIRQAGNIALIGYYT</sequence>
<dbReference type="CDD" id="cd00067">
    <property type="entry name" value="GAL4"/>
    <property type="match status" value="1"/>
</dbReference>
<dbReference type="SMART" id="SM00066">
    <property type="entry name" value="GAL4"/>
    <property type="match status" value="1"/>
</dbReference>
<dbReference type="GO" id="GO:0008270">
    <property type="term" value="F:zinc ion binding"/>
    <property type="evidence" value="ECO:0007669"/>
    <property type="project" value="InterPro"/>
</dbReference>
<accession>A0A1L7WSU7</accession>
<feature type="region of interest" description="Disordered" evidence="2">
    <location>
        <begin position="58"/>
        <end position="86"/>
    </location>
</feature>
<dbReference type="AlphaFoldDB" id="A0A1L7WSU7"/>
<organism evidence="4 5">
    <name type="scientific">Phialocephala subalpina</name>
    <dbReference type="NCBI Taxonomy" id="576137"/>
    <lineage>
        <taxon>Eukaryota</taxon>
        <taxon>Fungi</taxon>
        <taxon>Dikarya</taxon>
        <taxon>Ascomycota</taxon>
        <taxon>Pezizomycotina</taxon>
        <taxon>Leotiomycetes</taxon>
        <taxon>Helotiales</taxon>
        <taxon>Mollisiaceae</taxon>
        <taxon>Phialocephala</taxon>
        <taxon>Phialocephala fortinii species complex</taxon>
    </lineage>
</organism>
<dbReference type="PANTHER" id="PTHR38791">
    <property type="entry name" value="ZN(II)2CYS6 TRANSCRIPTION FACTOR (EUROFUNG)-RELATED-RELATED"/>
    <property type="match status" value="1"/>
</dbReference>
<gene>
    <name evidence="4" type="ORF">PAC_05738</name>
</gene>
<dbReference type="PROSITE" id="PS00463">
    <property type="entry name" value="ZN2_CY6_FUNGAL_1"/>
    <property type="match status" value="1"/>
</dbReference>
<evidence type="ECO:0000313" key="4">
    <source>
        <dbReference type="EMBL" id="CZR55850.1"/>
    </source>
</evidence>
<dbReference type="InterPro" id="IPR036864">
    <property type="entry name" value="Zn2-C6_fun-type_DNA-bd_sf"/>
</dbReference>
<dbReference type="InterPro" id="IPR001138">
    <property type="entry name" value="Zn2Cys6_DnaBD"/>
</dbReference>
<dbReference type="Pfam" id="PF11951">
    <property type="entry name" value="Fungal_trans_2"/>
    <property type="match status" value="1"/>
</dbReference>
<dbReference type="InterPro" id="IPR021858">
    <property type="entry name" value="Fun_TF"/>
</dbReference>
<proteinExistence type="predicted"/>
<dbReference type="Pfam" id="PF00172">
    <property type="entry name" value="Zn_clus"/>
    <property type="match status" value="1"/>
</dbReference>
<keyword evidence="5" id="KW-1185">Reference proteome</keyword>
<dbReference type="Proteomes" id="UP000184330">
    <property type="component" value="Unassembled WGS sequence"/>
</dbReference>
<keyword evidence="1" id="KW-0539">Nucleus</keyword>
<evidence type="ECO:0000313" key="5">
    <source>
        <dbReference type="Proteomes" id="UP000184330"/>
    </source>
</evidence>
<feature type="domain" description="Zn(2)-C6 fungal-type" evidence="3">
    <location>
        <begin position="11"/>
        <end position="41"/>
    </location>
</feature>
<evidence type="ECO:0000259" key="3">
    <source>
        <dbReference type="PROSITE" id="PS50048"/>
    </source>
</evidence>
<evidence type="ECO:0000256" key="2">
    <source>
        <dbReference type="SAM" id="MobiDB-lite"/>
    </source>
</evidence>
<dbReference type="GO" id="GO:0000981">
    <property type="term" value="F:DNA-binding transcription factor activity, RNA polymerase II-specific"/>
    <property type="evidence" value="ECO:0007669"/>
    <property type="project" value="InterPro"/>
</dbReference>
<reference evidence="4 5" key="1">
    <citation type="submission" date="2016-03" db="EMBL/GenBank/DDBJ databases">
        <authorList>
            <person name="Ploux O."/>
        </authorList>
    </citation>
    <scope>NUCLEOTIDE SEQUENCE [LARGE SCALE GENOMIC DNA]</scope>
    <source>
        <strain evidence="4 5">UAMH 11012</strain>
    </source>
</reference>
<dbReference type="SUPFAM" id="SSF57701">
    <property type="entry name" value="Zn2/Cys6 DNA-binding domain"/>
    <property type="match status" value="1"/>
</dbReference>
<dbReference type="Gene3D" id="4.10.240.10">
    <property type="entry name" value="Zn(2)-C6 fungal-type DNA-binding domain"/>
    <property type="match status" value="1"/>
</dbReference>
<dbReference type="EMBL" id="FJOG01000007">
    <property type="protein sequence ID" value="CZR55850.1"/>
    <property type="molecule type" value="Genomic_DNA"/>
</dbReference>
<feature type="compositionally biased region" description="Basic and acidic residues" evidence="2">
    <location>
        <begin position="61"/>
        <end position="74"/>
    </location>
</feature>
<dbReference type="InterPro" id="IPR053175">
    <property type="entry name" value="DHMBA_Reg_Transcription_Factor"/>
</dbReference>
<evidence type="ECO:0000256" key="1">
    <source>
        <dbReference type="ARBA" id="ARBA00023242"/>
    </source>
</evidence>
<name>A0A1L7WSU7_9HELO</name>
<dbReference type="PROSITE" id="PS50048">
    <property type="entry name" value="ZN2_CY6_FUNGAL_2"/>
    <property type="match status" value="1"/>
</dbReference>
<dbReference type="OrthoDB" id="4491390at2759"/>
<protein>
    <recommendedName>
        <fullName evidence="3">Zn(2)-C6 fungal-type domain-containing protein</fullName>
    </recommendedName>
</protein>